<keyword evidence="1" id="KW-1133">Transmembrane helix</keyword>
<dbReference type="InterPro" id="IPR001036">
    <property type="entry name" value="Acrflvin-R"/>
</dbReference>
<organism evidence="2 3">
    <name type="scientific">Leptolyngbya boryana NIES-2135</name>
    <dbReference type="NCBI Taxonomy" id="1973484"/>
    <lineage>
        <taxon>Bacteria</taxon>
        <taxon>Bacillati</taxon>
        <taxon>Cyanobacteriota</taxon>
        <taxon>Cyanophyceae</taxon>
        <taxon>Leptolyngbyales</taxon>
        <taxon>Leptolyngbyaceae</taxon>
        <taxon>Leptolyngbya group</taxon>
        <taxon>Leptolyngbya</taxon>
    </lineage>
</organism>
<evidence type="ECO:0000313" key="3">
    <source>
        <dbReference type="Proteomes" id="UP000217895"/>
    </source>
</evidence>
<proteinExistence type="predicted"/>
<reference evidence="2 3" key="1">
    <citation type="submission" date="2017-06" db="EMBL/GenBank/DDBJ databases">
        <title>Genome sequencing of cyanobaciteial culture collection at National Institute for Environmental Studies (NIES).</title>
        <authorList>
            <person name="Hirose Y."/>
            <person name="Shimura Y."/>
            <person name="Fujisawa T."/>
            <person name="Nakamura Y."/>
            <person name="Kawachi M."/>
        </authorList>
    </citation>
    <scope>NUCLEOTIDE SEQUENCE [LARGE SCALE GENOMIC DNA]</scope>
    <source>
        <strain evidence="2 3">NIES-2135</strain>
    </source>
</reference>
<dbReference type="PANTHER" id="PTHR32063:SF4">
    <property type="entry name" value="SLR6043 PROTEIN"/>
    <property type="match status" value="1"/>
</dbReference>
<name>A0A1Z4JGZ2_LEPBY</name>
<evidence type="ECO:0000313" key="2">
    <source>
        <dbReference type="EMBL" id="BAY56016.1"/>
    </source>
</evidence>
<dbReference type="SUPFAM" id="SSF82866">
    <property type="entry name" value="Multidrug efflux transporter AcrB transmembrane domain"/>
    <property type="match status" value="1"/>
</dbReference>
<sequence>MIEQANVVGAAIAVKIFGPDLAELRKIGEQVRDVIQPIQGVVDLQLEPQLPIRQVQIQYDRAAAATYGLSMEQISNTVETALNGRVVSQVAENQQLIDIAVSLTEPARNNLDAIRAIPIVAPTGQTISLGTVAKVDYGMGANIVNREDVSRLIVVSANVAERDLGSVVGDIQSQIQQRVKLPNGYFIQYGGQFESEQRATNNLLVFSILAAVMIAVLMFFSVRSLPATIAIMINLPLALVGGIVSILLSGGVMSVASLVGFITLFGVAVRNGLLLVDNYNNKFAQGMPLKDVIVKGSLERIDAILMTALTSALGTLPLVLSSGAGNEILQPLAIVVLGGLFTSTALTLLVIPAIYAKVGKRLIPRQWDSTVDEGFSRSSTQPSADSVL</sequence>
<dbReference type="GO" id="GO:0005886">
    <property type="term" value="C:plasma membrane"/>
    <property type="evidence" value="ECO:0007669"/>
    <property type="project" value="TreeGrafter"/>
</dbReference>
<feature type="transmembrane region" description="Helical" evidence="1">
    <location>
        <begin position="332"/>
        <end position="356"/>
    </location>
</feature>
<dbReference type="PANTHER" id="PTHR32063">
    <property type="match status" value="1"/>
</dbReference>
<dbReference type="GO" id="GO:0042910">
    <property type="term" value="F:xenobiotic transmembrane transporter activity"/>
    <property type="evidence" value="ECO:0007669"/>
    <property type="project" value="TreeGrafter"/>
</dbReference>
<gene>
    <name evidence="2" type="ORF">NIES2135_28440</name>
</gene>
<dbReference type="PRINTS" id="PR00702">
    <property type="entry name" value="ACRIFLAVINRP"/>
</dbReference>
<feature type="transmembrane region" description="Helical" evidence="1">
    <location>
        <begin position="203"/>
        <end position="222"/>
    </location>
</feature>
<dbReference type="Pfam" id="PF00873">
    <property type="entry name" value="ACR_tran"/>
    <property type="match status" value="1"/>
</dbReference>
<dbReference type="SUPFAM" id="SSF82714">
    <property type="entry name" value="Multidrug efflux transporter AcrB TolC docking domain, DN and DC subdomains"/>
    <property type="match status" value="1"/>
</dbReference>
<dbReference type="InterPro" id="IPR027463">
    <property type="entry name" value="AcrB_DN_DC_subdom"/>
</dbReference>
<accession>A0A1Z4JGZ2</accession>
<dbReference type="EMBL" id="AP018203">
    <property type="protein sequence ID" value="BAY56016.1"/>
    <property type="molecule type" value="Genomic_DNA"/>
</dbReference>
<protein>
    <submittedName>
        <fullName evidence="2">Cation or drug efflux system protein</fullName>
    </submittedName>
</protein>
<dbReference type="Gene3D" id="3.30.2090.10">
    <property type="entry name" value="Multidrug efflux transporter AcrB TolC docking domain, DN and DC subdomains"/>
    <property type="match status" value="1"/>
</dbReference>
<dbReference type="Gene3D" id="3.30.70.1440">
    <property type="entry name" value="Multidrug efflux transporter AcrB pore domain"/>
    <property type="match status" value="1"/>
</dbReference>
<evidence type="ECO:0000256" key="1">
    <source>
        <dbReference type="SAM" id="Phobius"/>
    </source>
</evidence>
<feature type="transmembrane region" description="Helical" evidence="1">
    <location>
        <begin position="297"/>
        <end position="320"/>
    </location>
</feature>
<dbReference type="AlphaFoldDB" id="A0A1Z4JGZ2"/>
<dbReference type="Gene3D" id="1.20.1640.10">
    <property type="entry name" value="Multidrug efflux transporter AcrB transmembrane domain"/>
    <property type="match status" value="1"/>
</dbReference>
<feature type="transmembrane region" description="Helical" evidence="1">
    <location>
        <begin position="255"/>
        <end position="276"/>
    </location>
</feature>
<dbReference type="Proteomes" id="UP000217895">
    <property type="component" value="Chromosome"/>
</dbReference>
<keyword evidence="1" id="KW-0812">Transmembrane</keyword>
<keyword evidence="1" id="KW-0472">Membrane</keyword>
<keyword evidence="3" id="KW-1185">Reference proteome</keyword>
<feature type="transmembrane region" description="Helical" evidence="1">
    <location>
        <begin position="229"/>
        <end position="249"/>
    </location>
</feature>